<dbReference type="GO" id="GO:0006167">
    <property type="term" value="P:AMP biosynthetic process"/>
    <property type="evidence" value="ECO:0007669"/>
    <property type="project" value="TreeGrafter"/>
</dbReference>
<dbReference type="PRINTS" id="PR00502">
    <property type="entry name" value="NUDIXFAMILY"/>
</dbReference>
<dbReference type="RefSeq" id="WP_119175836.1">
    <property type="nucleotide sequence ID" value="NZ_QXIT01000147.1"/>
</dbReference>
<dbReference type="Pfam" id="PF00293">
    <property type="entry name" value="NUDIX"/>
    <property type="match status" value="1"/>
</dbReference>
<dbReference type="PANTHER" id="PTHR21340:SF0">
    <property type="entry name" value="BIS(5'-NUCLEOSYL)-TETRAPHOSPHATASE [ASYMMETRICAL]"/>
    <property type="match status" value="1"/>
</dbReference>
<proteinExistence type="inferred from homology"/>
<dbReference type="PROSITE" id="PS51462">
    <property type="entry name" value="NUDIX"/>
    <property type="match status" value="1"/>
</dbReference>
<dbReference type="InterPro" id="IPR051325">
    <property type="entry name" value="Nudix_hydrolase_domain"/>
</dbReference>
<dbReference type="CDD" id="cd03673">
    <property type="entry name" value="NUDIX_Ap6A_hydrolase"/>
    <property type="match status" value="1"/>
</dbReference>
<organism evidence="4 5">
    <name type="scientific">Candidatus Cryosericum odellii</name>
    <dbReference type="NCBI Taxonomy" id="2290917"/>
    <lineage>
        <taxon>Bacteria</taxon>
        <taxon>Pseudomonadati</taxon>
        <taxon>Caldisericota/Cryosericota group</taxon>
        <taxon>Candidatus Cryosericota</taxon>
        <taxon>Candidatus Cryosericia</taxon>
        <taxon>Candidatus Cryosericales</taxon>
        <taxon>Candidatus Cryosericaceae</taxon>
        <taxon>Candidatus Cryosericum</taxon>
    </lineage>
</organism>
<accession>A0A398CW11</accession>
<dbReference type="InterPro" id="IPR020084">
    <property type="entry name" value="NUDIX_hydrolase_CS"/>
</dbReference>
<comment type="caution">
    <text evidence="4">The sequence shown here is derived from an EMBL/GenBank/DDBJ whole genome shotgun (WGS) entry which is preliminary data.</text>
</comment>
<feature type="domain" description="Nudix hydrolase" evidence="3">
    <location>
        <begin position="8"/>
        <end position="134"/>
    </location>
</feature>
<dbReference type="AlphaFoldDB" id="A0A398CW11"/>
<dbReference type="PROSITE" id="PS00893">
    <property type="entry name" value="NUDIX_BOX"/>
    <property type="match status" value="1"/>
</dbReference>
<protein>
    <submittedName>
        <fullName evidence="4">NUDIX domain-containing protein</fullName>
    </submittedName>
</protein>
<comment type="similarity">
    <text evidence="2">Belongs to the Nudix hydrolase family.</text>
</comment>
<evidence type="ECO:0000256" key="2">
    <source>
        <dbReference type="RuleBase" id="RU003476"/>
    </source>
</evidence>
<dbReference type="InterPro" id="IPR020476">
    <property type="entry name" value="Nudix_hydrolase"/>
</dbReference>
<dbReference type="SUPFAM" id="SSF55811">
    <property type="entry name" value="Nudix"/>
    <property type="match status" value="1"/>
</dbReference>
<dbReference type="InterPro" id="IPR015797">
    <property type="entry name" value="NUDIX_hydrolase-like_dom_sf"/>
</dbReference>
<evidence type="ECO:0000313" key="4">
    <source>
        <dbReference type="EMBL" id="RIE06835.1"/>
    </source>
</evidence>
<dbReference type="EMBL" id="QXIT01000147">
    <property type="protein sequence ID" value="RIE06835.1"/>
    <property type="molecule type" value="Genomic_DNA"/>
</dbReference>
<keyword evidence="1 2" id="KW-0378">Hydrolase</keyword>
<sequence length="147" mass="16521">MTRKKGEVTEITAGGIVFNGDKVLVLKNLKGVWVFPKGHVELGESHEQAALREVLEESGLHALIVGRAGMSSFHFYSYIDRAVHRKIVYWFEMETADTQITVNRELRMGEFFEAGDAVCMLSFANDVANLKAILERRANDVRNSSEC</sequence>
<dbReference type="Proteomes" id="UP000266260">
    <property type="component" value="Unassembled WGS sequence"/>
</dbReference>
<dbReference type="GO" id="GO:0006754">
    <property type="term" value="P:ATP biosynthetic process"/>
    <property type="evidence" value="ECO:0007669"/>
    <property type="project" value="TreeGrafter"/>
</dbReference>
<gene>
    <name evidence="4" type="ORF">SMC6_08365</name>
</gene>
<reference evidence="4 5" key="1">
    <citation type="submission" date="2018-09" db="EMBL/GenBank/DDBJ databases">
        <title>Discovery and Ecogenomic Context for Candidatus Cryosericales, a Global Caldiserica Order Active in Thawing Permafrost.</title>
        <authorList>
            <person name="Martinez M.A."/>
            <person name="Woodcroft B.J."/>
            <person name="Ignacio Espinoza J.C."/>
            <person name="Zayed A."/>
            <person name="Singleton C.M."/>
            <person name="Boyd J."/>
            <person name="Li Y.-F."/>
            <person name="Purvine S."/>
            <person name="Maughan H."/>
            <person name="Hodgkins S.B."/>
            <person name="Anderson D."/>
            <person name="Sederholm M."/>
            <person name="Temperton B."/>
            <person name="Saleska S.R."/>
            <person name="Tyson G.W."/>
            <person name="Rich V.I."/>
        </authorList>
    </citation>
    <scope>NUCLEOTIDE SEQUENCE [LARGE SCALE GENOMIC DNA]</scope>
    <source>
        <strain evidence="4 5">SMC6</strain>
    </source>
</reference>
<dbReference type="Gene3D" id="3.90.79.10">
    <property type="entry name" value="Nucleoside Triphosphate Pyrophosphohydrolase"/>
    <property type="match status" value="1"/>
</dbReference>
<keyword evidence="5" id="KW-1185">Reference proteome</keyword>
<dbReference type="PANTHER" id="PTHR21340">
    <property type="entry name" value="DIADENOSINE 5,5-P1,P4-TETRAPHOSPHATE PYROPHOSPHOHYDROLASE MUTT"/>
    <property type="match status" value="1"/>
</dbReference>
<name>A0A398CW11_9BACT</name>
<dbReference type="GO" id="GO:0004081">
    <property type="term" value="F:bis(5'-nucleosyl)-tetraphosphatase (asymmetrical) activity"/>
    <property type="evidence" value="ECO:0007669"/>
    <property type="project" value="TreeGrafter"/>
</dbReference>
<evidence type="ECO:0000313" key="5">
    <source>
        <dbReference type="Proteomes" id="UP000266260"/>
    </source>
</evidence>
<dbReference type="InterPro" id="IPR000086">
    <property type="entry name" value="NUDIX_hydrolase_dom"/>
</dbReference>
<evidence type="ECO:0000259" key="3">
    <source>
        <dbReference type="PROSITE" id="PS51462"/>
    </source>
</evidence>
<evidence type="ECO:0000256" key="1">
    <source>
        <dbReference type="ARBA" id="ARBA00022801"/>
    </source>
</evidence>